<keyword evidence="2" id="KW-1185">Reference proteome</keyword>
<dbReference type="AlphaFoldDB" id="A0A3D8L234"/>
<gene>
    <name evidence="1" type="ORF">DXT99_25420</name>
</gene>
<organism evidence="1 2">
    <name type="scientific">Pontibacter diazotrophicus</name>
    <dbReference type="NCBI Taxonomy" id="1400979"/>
    <lineage>
        <taxon>Bacteria</taxon>
        <taxon>Pseudomonadati</taxon>
        <taxon>Bacteroidota</taxon>
        <taxon>Cytophagia</taxon>
        <taxon>Cytophagales</taxon>
        <taxon>Hymenobacteraceae</taxon>
        <taxon>Pontibacter</taxon>
    </lineage>
</organism>
<sequence length="62" mass="6729">MRVGLKEAGLQTPELTNRNCIRGRESWVSKHIFAKPLANKRLCVDAAGLGGRISVLPGEALE</sequence>
<protein>
    <submittedName>
        <fullName evidence="1">Uncharacterized protein</fullName>
    </submittedName>
</protein>
<reference evidence="2" key="1">
    <citation type="submission" date="2018-08" db="EMBL/GenBank/DDBJ databases">
        <authorList>
            <person name="Liu Z.-W."/>
            <person name="Du Z.-J."/>
        </authorList>
    </citation>
    <scope>NUCLEOTIDE SEQUENCE [LARGE SCALE GENOMIC DNA]</scope>
    <source>
        <strain evidence="2">H4X</strain>
    </source>
</reference>
<proteinExistence type="predicted"/>
<evidence type="ECO:0000313" key="2">
    <source>
        <dbReference type="Proteomes" id="UP000256708"/>
    </source>
</evidence>
<evidence type="ECO:0000313" key="1">
    <source>
        <dbReference type="EMBL" id="RDV11062.1"/>
    </source>
</evidence>
<accession>A0A3D8L234</accession>
<comment type="caution">
    <text evidence="1">The sequence shown here is derived from an EMBL/GenBank/DDBJ whole genome shotgun (WGS) entry which is preliminary data.</text>
</comment>
<dbReference type="Proteomes" id="UP000256708">
    <property type="component" value="Unassembled WGS sequence"/>
</dbReference>
<dbReference type="EMBL" id="QRGR01000048">
    <property type="protein sequence ID" value="RDV11062.1"/>
    <property type="molecule type" value="Genomic_DNA"/>
</dbReference>
<name>A0A3D8L234_9BACT</name>